<organism evidence="1 2">
    <name type="scientific">Musa balbisiana</name>
    <name type="common">Banana</name>
    <dbReference type="NCBI Taxonomy" id="52838"/>
    <lineage>
        <taxon>Eukaryota</taxon>
        <taxon>Viridiplantae</taxon>
        <taxon>Streptophyta</taxon>
        <taxon>Embryophyta</taxon>
        <taxon>Tracheophyta</taxon>
        <taxon>Spermatophyta</taxon>
        <taxon>Magnoliopsida</taxon>
        <taxon>Liliopsida</taxon>
        <taxon>Zingiberales</taxon>
        <taxon>Musaceae</taxon>
        <taxon>Musa</taxon>
    </lineage>
</organism>
<name>A0A4S8K4A8_MUSBA</name>
<sequence length="73" mass="8363">MHTAHFAPFQMVRQSHRRLRVVRLETTTDSQRIVGLLIPNSAIESVMQVTTLLLPDFLFIFLPDLSWVADVEG</sequence>
<gene>
    <name evidence="1" type="ORF">C4D60_Mb08t16650</name>
</gene>
<comment type="caution">
    <text evidence="1">The sequence shown here is derived from an EMBL/GenBank/DDBJ whole genome shotgun (WGS) entry which is preliminary data.</text>
</comment>
<dbReference type="Proteomes" id="UP000317650">
    <property type="component" value="Chromosome 8"/>
</dbReference>
<accession>A0A4S8K4A8</accession>
<protein>
    <submittedName>
        <fullName evidence="1">Uncharacterized protein</fullName>
    </submittedName>
</protein>
<proteinExistence type="predicted"/>
<keyword evidence="2" id="KW-1185">Reference proteome</keyword>
<evidence type="ECO:0000313" key="2">
    <source>
        <dbReference type="Proteomes" id="UP000317650"/>
    </source>
</evidence>
<dbReference type="EMBL" id="PYDT01000002">
    <property type="protein sequence ID" value="THU69652.1"/>
    <property type="molecule type" value="Genomic_DNA"/>
</dbReference>
<reference evidence="1 2" key="1">
    <citation type="journal article" date="2019" name="Nat. Plants">
        <title>Genome sequencing of Musa balbisiana reveals subgenome evolution and function divergence in polyploid bananas.</title>
        <authorList>
            <person name="Yao X."/>
        </authorList>
    </citation>
    <scope>NUCLEOTIDE SEQUENCE [LARGE SCALE GENOMIC DNA]</scope>
    <source>
        <strain evidence="2">cv. DH-PKW</strain>
        <tissue evidence="1">Leaves</tissue>
    </source>
</reference>
<evidence type="ECO:0000313" key="1">
    <source>
        <dbReference type="EMBL" id="THU69652.1"/>
    </source>
</evidence>
<dbReference type="STRING" id="52838.A0A4S8K4A8"/>
<dbReference type="AlphaFoldDB" id="A0A4S8K4A8"/>